<feature type="region of interest" description="Disordered" evidence="1">
    <location>
        <begin position="203"/>
        <end position="237"/>
    </location>
</feature>
<evidence type="ECO:0000313" key="3">
    <source>
        <dbReference type="Proteomes" id="UP000663887"/>
    </source>
</evidence>
<dbReference type="AlphaFoldDB" id="A0A816MTC1"/>
<reference evidence="2" key="1">
    <citation type="submission" date="2021-02" db="EMBL/GenBank/DDBJ databases">
        <authorList>
            <person name="Nowell W R."/>
        </authorList>
    </citation>
    <scope>NUCLEOTIDE SEQUENCE</scope>
</reference>
<dbReference type="EMBL" id="CAJNRG010000735">
    <property type="protein sequence ID" value="CAF2017271.1"/>
    <property type="molecule type" value="Genomic_DNA"/>
</dbReference>
<comment type="caution">
    <text evidence="2">The sequence shown here is derived from an EMBL/GenBank/DDBJ whole genome shotgun (WGS) entry which is preliminary data.</text>
</comment>
<sequence>MAFLGDATCLVTHQLTESSTVTLVSHPSGHPATQILELAAIAHHRWQTSRPDRKIIWTIPYYLDIVMYNNYRLQSPLSLEMREQSMSTAQAFVHFVDQMISKWHTLMPKGAFYRALNDVLFHGKRGRDLLDTFTFKAVHFEFPEKALIDGIHPSPNLTDMLWKCLVRAFKNPVQIQANPVPALAQLSVKDRLGYAHSDASYPHQMAPKWKGKGKSKGKRSTPYAASNPAYPSSQTRSKYQSAASYNYYPTPENCGYWGPPAYPGYQNTYAAPPASSSSTHYATAPSAPYYSSTPQVNPTSTYPPPPSPAPPPPRSNVELLEETGDSYGNISWRPLPAEPLALGTINYSCPHDWTMESHLAEVKRVQGRCWTNSMAQQSIFKEKVATMLRERALVELKKGLNASMNMASSTLAHRSIHQLNQPPPEYQHINEDLRNVMPPPPLSSQYTYYAPPN</sequence>
<feature type="region of interest" description="Disordered" evidence="1">
    <location>
        <begin position="289"/>
        <end position="319"/>
    </location>
</feature>
<proteinExistence type="predicted"/>
<gene>
    <name evidence="2" type="ORF">XDN619_LOCUS4093</name>
</gene>
<accession>A0A816MTC1</accession>
<name>A0A816MTC1_9BILA</name>
<dbReference type="Proteomes" id="UP000663887">
    <property type="component" value="Unassembled WGS sequence"/>
</dbReference>
<protein>
    <submittedName>
        <fullName evidence="2">Uncharacterized protein</fullName>
    </submittedName>
</protein>
<organism evidence="2 3">
    <name type="scientific">Rotaria magnacalcarata</name>
    <dbReference type="NCBI Taxonomy" id="392030"/>
    <lineage>
        <taxon>Eukaryota</taxon>
        <taxon>Metazoa</taxon>
        <taxon>Spiralia</taxon>
        <taxon>Gnathifera</taxon>
        <taxon>Rotifera</taxon>
        <taxon>Eurotatoria</taxon>
        <taxon>Bdelloidea</taxon>
        <taxon>Philodinida</taxon>
        <taxon>Philodinidae</taxon>
        <taxon>Rotaria</taxon>
    </lineage>
</organism>
<evidence type="ECO:0000313" key="2">
    <source>
        <dbReference type="EMBL" id="CAF2017271.1"/>
    </source>
</evidence>
<evidence type="ECO:0000256" key="1">
    <source>
        <dbReference type="SAM" id="MobiDB-lite"/>
    </source>
</evidence>
<feature type="compositionally biased region" description="Basic residues" evidence="1">
    <location>
        <begin position="209"/>
        <end position="219"/>
    </location>
</feature>
<feature type="compositionally biased region" description="Pro residues" evidence="1">
    <location>
        <begin position="301"/>
        <end position="314"/>
    </location>
</feature>